<dbReference type="OrthoDB" id="6093553at2759"/>
<keyword evidence="3" id="KW-1185">Reference proteome</keyword>
<organism evidence="2 3">
    <name type="scientific">Heterotrigona itama</name>
    <dbReference type="NCBI Taxonomy" id="395501"/>
    <lineage>
        <taxon>Eukaryota</taxon>
        <taxon>Metazoa</taxon>
        <taxon>Ecdysozoa</taxon>
        <taxon>Arthropoda</taxon>
        <taxon>Hexapoda</taxon>
        <taxon>Insecta</taxon>
        <taxon>Pterygota</taxon>
        <taxon>Neoptera</taxon>
        <taxon>Endopterygota</taxon>
        <taxon>Hymenoptera</taxon>
        <taxon>Apocrita</taxon>
        <taxon>Aculeata</taxon>
        <taxon>Apoidea</taxon>
        <taxon>Anthophila</taxon>
        <taxon>Apidae</taxon>
        <taxon>Heterotrigona</taxon>
    </lineage>
</organism>
<name>A0A6V7HCX0_9HYME</name>
<evidence type="ECO:0000313" key="2">
    <source>
        <dbReference type="EMBL" id="CAD1478312.1"/>
    </source>
</evidence>
<accession>A0A6V7HCX0</accession>
<protein>
    <submittedName>
        <fullName evidence="2">Uncharacterized protein</fullName>
    </submittedName>
</protein>
<reference evidence="2" key="1">
    <citation type="submission" date="2020-07" db="EMBL/GenBank/DDBJ databases">
        <authorList>
            <person name="Nazaruddin N."/>
        </authorList>
    </citation>
    <scope>NUCLEOTIDE SEQUENCE</scope>
</reference>
<evidence type="ECO:0000313" key="3">
    <source>
        <dbReference type="Proteomes" id="UP000752696"/>
    </source>
</evidence>
<proteinExistence type="predicted"/>
<feature type="non-terminal residue" evidence="2">
    <location>
        <position position="1"/>
    </location>
</feature>
<dbReference type="AlphaFoldDB" id="A0A6V7HCX0"/>
<dbReference type="EMBL" id="CAJDYZ010010672">
    <property type="protein sequence ID" value="CAD1478312.1"/>
    <property type="molecule type" value="Genomic_DNA"/>
</dbReference>
<feature type="region of interest" description="Disordered" evidence="1">
    <location>
        <begin position="1"/>
        <end position="48"/>
    </location>
</feature>
<comment type="caution">
    <text evidence="2">The sequence shown here is derived from an EMBL/GenBank/DDBJ whole genome shotgun (WGS) entry which is preliminary data.</text>
</comment>
<dbReference type="Proteomes" id="UP000752696">
    <property type="component" value="Unassembled WGS sequence"/>
</dbReference>
<feature type="compositionally biased region" description="Polar residues" evidence="1">
    <location>
        <begin position="1"/>
        <end position="14"/>
    </location>
</feature>
<sequence length="48" mass="5134">MSPSQNGLHQNSMQMGMAAQHHGGRCSVTGNAQQQTQSQQLGLGEPQR</sequence>
<evidence type="ECO:0000256" key="1">
    <source>
        <dbReference type="SAM" id="MobiDB-lite"/>
    </source>
</evidence>
<gene>
    <name evidence="2" type="ORF">MHI_LOCUS789112</name>
</gene>